<evidence type="ECO:0000313" key="12">
    <source>
        <dbReference type="EMBL" id="PIO55599.1"/>
    </source>
</evidence>
<dbReference type="GO" id="GO:0006508">
    <property type="term" value="P:proteolysis"/>
    <property type="evidence" value="ECO:0007669"/>
    <property type="project" value="UniProtKB-KW"/>
</dbReference>
<dbReference type="PROSITE" id="PS51864">
    <property type="entry name" value="ASTACIN"/>
    <property type="match status" value="1"/>
</dbReference>
<dbReference type="EMBL" id="KZ385147">
    <property type="protein sequence ID" value="PIO55599.1"/>
    <property type="molecule type" value="Genomic_DNA"/>
</dbReference>
<dbReference type="PROSITE" id="PS01186">
    <property type="entry name" value="EGF_2"/>
    <property type="match status" value="1"/>
</dbReference>
<gene>
    <name evidence="12" type="ORF">TELCIR_23013</name>
</gene>
<reference evidence="12 13" key="1">
    <citation type="submission" date="2015-09" db="EMBL/GenBank/DDBJ databases">
        <title>Draft genome of the parasitic nematode Teladorsagia circumcincta isolate WARC Sus (inbred).</title>
        <authorList>
            <person name="Mitreva M."/>
        </authorList>
    </citation>
    <scope>NUCLEOTIDE SEQUENCE [LARGE SCALE GENOMIC DNA]</scope>
    <source>
        <strain evidence="12 13">S</strain>
    </source>
</reference>
<keyword evidence="6" id="KW-0482">Metalloprotease</keyword>
<keyword evidence="7" id="KW-1015">Disulfide bond</keyword>
<evidence type="ECO:0000259" key="10">
    <source>
        <dbReference type="PROSITE" id="PS01180"/>
    </source>
</evidence>
<dbReference type="PROSITE" id="PS00022">
    <property type="entry name" value="EGF_1"/>
    <property type="match status" value="1"/>
</dbReference>
<dbReference type="InterPro" id="IPR003582">
    <property type="entry name" value="ShKT_dom"/>
</dbReference>
<evidence type="ECO:0000259" key="11">
    <source>
        <dbReference type="PROSITE" id="PS51864"/>
    </source>
</evidence>
<evidence type="ECO:0000256" key="8">
    <source>
        <dbReference type="PROSITE-ProRule" id="PRU00059"/>
    </source>
</evidence>
<evidence type="ECO:0000313" key="13">
    <source>
        <dbReference type="Proteomes" id="UP000230423"/>
    </source>
</evidence>
<evidence type="ECO:0000256" key="3">
    <source>
        <dbReference type="ARBA" id="ARBA00022723"/>
    </source>
</evidence>
<dbReference type="GO" id="GO:0004222">
    <property type="term" value="F:metalloendopeptidase activity"/>
    <property type="evidence" value="ECO:0007669"/>
    <property type="project" value="InterPro"/>
</dbReference>
<comment type="caution">
    <text evidence="8">Lacks conserved residue(s) required for the propagation of feature annotation.</text>
</comment>
<dbReference type="SMART" id="SM00254">
    <property type="entry name" value="ShKT"/>
    <property type="match status" value="2"/>
</dbReference>
<keyword evidence="13" id="KW-1185">Reference proteome</keyword>
<evidence type="ECO:0000256" key="4">
    <source>
        <dbReference type="ARBA" id="ARBA00022801"/>
    </source>
</evidence>
<evidence type="ECO:0000256" key="2">
    <source>
        <dbReference type="ARBA" id="ARBA00022670"/>
    </source>
</evidence>
<sequence>MVPFDINYQETLGSPFVSFIDISMMNDLYGCKRNCEGVPSARCENGGFPHPRDCKKCVCPGGYGGDRCNERPKGKCGRTVRAKQDWNILHDTLGDTTVHRSLEDFTICTYWIESPQGTDIEVELLSFSDGFAVDGCVYAGVEIKANKNPQVTGYRFCTPGAAGTTLRSHSNRVPIMTWNRLYKSETLLRYRYVSVNKPRPTSQTVTSFPSTSTIVTTTTTEPPLPPDVYIPGQGGRRCVDHPDCPLHVAHGLCTSNYYTLEQKRDYCPKSCNLCLSPSANDVATDAPPSPVSDGTSYQDNNKCVDRPECPIHIANGFCSRPEVSYEQRMQYCPKGCGYCRD</sequence>
<protein>
    <submittedName>
        <fullName evidence="12">ShTK domain protein</fullName>
    </submittedName>
</protein>
<feature type="compositionally biased region" description="Low complexity" evidence="9">
    <location>
        <begin position="204"/>
        <end position="221"/>
    </location>
</feature>
<dbReference type="OrthoDB" id="5819035at2759"/>
<dbReference type="InterPro" id="IPR000859">
    <property type="entry name" value="CUB_dom"/>
</dbReference>
<proteinExistence type="predicted"/>
<keyword evidence="3" id="KW-0479">Metal-binding</keyword>
<dbReference type="Proteomes" id="UP000230423">
    <property type="component" value="Unassembled WGS sequence"/>
</dbReference>
<feature type="domain" description="CUB" evidence="10">
    <location>
        <begin position="76"/>
        <end position="195"/>
    </location>
</feature>
<dbReference type="InterPro" id="IPR001506">
    <property type="entry name" value="Peptidase_M12A"/>
</dbReference>
<dbReference type="SUPFAM" id="SSF49854">
    <property type="entry name" value="Spermadhesin, CUB domain"/>
    <property type="match status" value="1"/>
</dbReference>
<dbReference type="GO" id="GO:0046872">
    <property type="term" value="F:metal ion binding"/>
    <property type="evidence" value="ECO:0007669"/>
    <property type="project" value="UniProtKB-KW"/>
</dbReference>
<dbReference type="AlphaFoldDB" id="A0A2G9TC98"/>
<dbReference type="PANTHER" id="PTHR21724:SF109">
    <property type="entry name" value="SHKT DOMAIN-CONTAINING PROTEIN"/>
    <property type="match status" value="1"/>
</dbReference>
<name>A0A2G9TC98_TELCI</name>
<keyword evidence="1" id="KW-0245">EGF-like domain</keyword>
<evidence type="ECO:0000256" key="1">
    <source>
        <dbReference type="ARBA" id="ARBA00022536"/>
    </source>
</evidence>
<organism evidence="12 13">
    <name type="scientific">Teladorsagia circumcincta</name>
    <name type="common">Brown stomach worm</name>
    <name type="synonym">Ostertagia circumcincta</name>
    <dbReference type="NCBI Taxonomy" id="45464"/>
    <lineage>
        <taxon>Eukaryota</taxon>
        <taxon>Metazoa</taxon>
        <taxon>Ecdysozoa</taxon>
        <taxon>Nematoda</taxon>
        <taxon>Chromadorea</taxon>
        <taxon>Rhabditida</taxon>
        <taxon>Rhabditina</taxon>
        <taxon>Rhabditomorpha</taxon>
        <taxon>Strongyloidea</taxon>
        <taxon>Trichostrongylidae</taxon>
        <taxon>Teladorsagia</taxon>
    </lineage>
</organism>
<keyword evidence="4" id="KW-0378">Hydrolase</keyword>
<keyword evidence="2" id="KW-0645">Protease</keyword>
<dbReference type="PROSITE" id="PS01180">
    <property type="entry name" value="CUB"/>
    <property type="match status" value="1"/>
</dbReference>
<dbReference type="Gene3D" id="1.10.10.1940">
    <property type="match status" value="2"/>
</dbReference>
<dbReference type="InterPro" id="IPR035914">
    <property type="entry name" value="Sperma_CUB_dom_sf"/>
</dbReference>
<evidence type="ECO:0000256" key="9">
    <source>
        <dbReference type="SAM" id="MobiDB-lite"/>
    </source>
</evidence>
<feature type="region of interest" description="Disordered" evidence="9">
    <location>
        <begin position="201"/>
        <end position="226"/>
    </location>
</feature>
<keyword evidence="5" id="KW-0862">Zinc</keyword>
<accession>A0A2G9TC98</accession>
<feature type="domain" description="Peptidase M12A" evidence="11">
    <location>
        <begin position="1"/>
        <end position="32"/>
    </location>
</feature>
<evidence type="ECO:0000256" key="5">
    <source>
        <dbReference type="ARBA" id="ARBA00022833"/>
    </source>
</evidence>
<evidence type="ECO:0000256" key="7">
    <source>
        <dbReference type="ARBA" id="ARBA00023157"/>
    </source>
</evidence>
<dbReference type="Pfam" id="PF01549">
    <property type="entry name" value="ShK"/>
    <property type="match status" value="2"/>
</dbReference>
<evidence type="ECO:0000256" key="6">
    <source>
        <dbReference type="ARBA" id="ARBA00023049"/>
    </source>
</evidence>
<dbReference type="PANTHER" id="PTHR21724">
    <property type="entry name" value="SHKT DOMAIN-CONTAINING PROTEIN"/>
    <property type="match status" value="1"/>
</dbReference>
<dbReference type="InterPro" id="IPR000742">
    <property type="entry name" value="EGF"/>
</dbReference>